<feature type="transmembrane region" description="Helical" evidence="6">
    <location>
        <begin position="7"/>
        <end position="27"/>
    </location>
</feature>
<keyword evidence="5 6" id="KW-0472">Membrane</keyword>
<comment type="subcellular location">
    <subcellularLocation>
        <location evidence="1">Cell membrane</location>
        <topology evidence="1">Multi-pass membrane protein</topology>
    </subcellularLocation>
</comment>
<feature type="transmembrane region" description="Helical" evidence="6">
    <location>
        <begin position="162"/>
        <end position="179"/>
    </location>
</feature>
<evidence type="ECO:0000256" key="1">
    <source>
        <dbReference type="ARBA" id="ARBA00004651"/>
    </source>
</evidence>
<dbReference type="PANTHER" id="PTHR30250:SF11">
    <property type="entry name" value="O-ANTIGEN TRANSPORTER-RELATED"/>
    <property type="match status" value="1"/>
</dbReference>
<evidence type="ECO:0000313" key="8">
    <source>
        <dbReference type="Proteomes" id="UP001055093"/>
    </source>
</evidence>
<evidence type="ECO:0000256" key="3">
    <source>
        <dbReference type="ARBA" id="ARBA00022692"/>
    </source>
</evidence>
<feature type="transmembrane region" description="Helical" evidence="6">
    <location>
        <begin position="412"/>
        <end position="429"/>
    </location>
</feature>
<evidence type="ECO:0000256" key="2">
    <source>
        <dbReference type="ARBA" id="ARBA00022475"/>
    </source>
</evidence>
<dbReference type="InterPro" id="IPR050833">
    <property type="entry name" value="Poly_Biosynth_Transport"/>
</dbReference>
<feature type="transmembrane region" description="Helical" evidence="6">
    <location>
        <begin position="102"/>
        <end position="122"/>
    </location>
</feature>
<accession>A0ABQ4UZ11</accession>
<dbReference type="Proteomes" id="UP001055093">
    <property type="component" value="Unassembled WGS sequence"/>
</dbReference>
<reference evidence="7" key="1">
    <citation type="journal article" date="2021" name="Front. Microbiol.">
        <title>Comprehensive Comparative Genomics and Phenotyping of Methylobacterium Species.</title>
        <authorList>
            <person name="Alessa O."/>
            <person name="Ogura Y."/>
            <person name="Fujitani Y."/>
            <person name="Takami H."/>
            <person name="Hayashi T."/>
            <person name="Sahin N."/>
            <person name="Tani A."/>
        </authorList>
    </citation>
    <scope>NUCLEOTIDE SEQUENCE</scope>
    <source>
        <strain evidence="7">DSM 14458</strain>
    </source>
</reference>
<feature type="transmembrane region" description="Helical" evidence="6">
    <location>
        <begin position="200"/>
        <end position="218"/>
    </location>
</feature>
<reference evidence="7" key="2">
    <citation type="submission" date="2021-08" db="EMBL/GenBank/DDBJ databases">
        <authorList>
            <person name="Tani A."/>
            <person name="Ola A."/>
            <person name="Ogura Y."/>
            <person name="Katsura K."/>
            <person name="Hayashi T."/>
        </authorList>
    </citation>
    <scope>NUCLEOTIDE SEQUENCE</scope>
    <source>
        <strain evidence="7">DSM 14458</strain>
    </source>
</reference>
<feature type="transmembrane region" description="Helical" evidence="6">
    <location>
        <begin position="76"/>
        <end position="96"/>
    </location>
</feature>
<dbReference type="EMBL" id="BPRE01000015">
    <property type="protein sequence ID" value="GJE77550.1"/>
    <property type="molecule type" value="Genomic_DNA"/>
</dbReference>
<evidence type="ECO:0000256" key="5">
    <source>
        <dbReference type="ARBA" id="ARBA00023136"/>
    </source>
</evidence>
<evidence type="ECO:0000313" key="7">
    <source>
        <dbReference type="EMBL" id="GJE77550.1"/>
    </source>
</evidence>
<dbReference type="RefSeq" id="WP_137828174.1">
    <property type="nucleotide sequence ID" value="NZ_BPRE01000015.1"/>
</dbReference>
<feature type="transmembrane region" description="Helical" evidence="6">
    <location>
        <begin position="286"/>
        <end position="309"/>
    </location>
</feature>
<protein>
    <submittedName>
        <fullName evidence="7">Lipid II flippase MurJ</fullName>
    </submittedName>
</protein>
<keyword evidence="8" id="KW-1185">Reference proteome</keyword>
<keyword evidence="2" id="KW-1003">Cell membrane</keyword>
<organism evidence="7 8">
    <name type="scientific">Methylorubrum suomiense</name>
    <dbReference type="NCBI Taxonomy" id="144191"/>
    <lineage>
        <taxon>Bacteria</taxon>
        <taxon>Pseudomonadati</taxon>
        <taxon>Pseudomonadota</taxon>
        <taxon>Alphaproteobacteria</taxon>
        <taxon>Hyphomicrobiales</taxon>
        <taxon>Methylobacteriaceae</taxon>
        <taxon>Methylorubrum</taxon>
    </lineage>
</organism>
<keyword evidence="4 6" id="KW-1133">Transmembrane helix</keyword>
<feature type="transmembrane region" description="Helical" evidence="6">
    <location>
        <begin position="244"/>
        <end position="265"/>
    </location>
</feature>
<feature type="transmembrane region" description="Helical" evidence="6">
    <location>
        <begin position="377"/>
        <end position="400"/>
    </location>
</feature>
<evidence type="ECO:0000256" key="6">
    <source>
        <dbReference type="SAM" id="Phobius"/>
    </source>
</evidence>
<keyword evidence="3 6" id="KW-0812">Transmembrane</keyword>
<evidence type="ECO:0000256" key="4">
    <source>
        <dbReference type="ARBA" id="ARBA00022989"/>
    </source>
</evidence>
<feature type="transmembrane region" description="Helical" evidence="6">
    <location>
        <begin position="33"/>
        <end position="55"/>
    </location>
</feature>
<dbReference type="PANTHER" id="PTHR30250">
    <property type="entry name" value="PST FAMILY PREDICTED COLANIC ACID TRANSPORTER"/>
    <property type="match status" value="1"/>
</dbReference>
<name>A0ABQ4UZ11_9HYPH</name>
<gene>
    <name evidence="7" type="primary">murJ_2</name>
    <name evidence="7" type="ORF">BGCPKDLD_4155</name>
</gene>
<sequence length="478" mass="50052">MAVIAAYVVNAALNLTLGLLLADILGPADFGRFALGIAGSVVLTTLFFEWLRLSATRFYSERVRGEEPWIRAMLDRAYATTALCLLGAALLCLAGRPFAGPPATLAAVAVATAIGIGFFDYQTTLARARFIGGLYLKLVLVKSGLALILMVGTAWATGDATAVIAAAGVSQFLAAVLIHRGLTDQPHRPEAERMREMLRIFISYGLPLIAANVVYQLLPFANRSAIAAVGGFSESGYFSLASDIGTRIFGTLGAALDVLLFQIAVRAEEEGGRGAGEAQVARNLAVVAALILPSAAGFWAVLPAIEAIAVPHAFRGHFSEYVLPMLPGLVAFAAMNYALNPIFQIRRRTMPVIVAALFGALVNALALLALAGPFGGYGIAVAQTLGFLAAFGLLAVLALSGPVRIALPWRDLATASAATLAMTVAVWPLRNLAPWIALPVCIATGIAVYGAMVWLLDIAGLRSAVMERLRPSAPAAAE</sequence>
<proteinExistence type="predicted"/>
<feature type="transmembrane region" description="Helical" evidence="6">
    <location>
        <begin position="321"/>
        <end position="339"/>
    </location>
</feature>
<comment type="caution">
    <text evidence="7">The sequence shown here is derived from an EMBL/GenBank/DDBJ whole genome shotgun (WGS) entry which is preliminary data.</text>
</comment>
<feature type="transmembrane region" description="Helical" evidence="6">
    <location>
        <begin position="351"/>
        <end position="371"/>
    </location>
</feature>
<feature type="transmembrane region" description="Helical" evidence="6">
    <location>
        <begin position="134"/>
        <end position="156"/>
    </location>
</feature>
<feature type="transmembrane region" description="Helical" evidence="6">
    <location>
        <begin position="435"/>
        <end position="456"/>
    </location>
</feature>